<dbReference type="AlphaFoldDB" id="A0A674PLY4"/>
<reference evidence="4" key="3">
    <citation type="submission" date="2025-09" db="UniProtKB">
        <authorList>
            <consortium name="Ensembl"/>
        </authorList>
    </citation>
    <scope>IDENTIFICATION</scope>
</reference>
<dbReference type="GeneTree" id="ENSGT00940000157340"/>
<reference evidence="4" key="2">
    <citation type="submission" date="2025-08" db="UniProtKB">
        <authorList>
            <consortium name="Ensembl"/>
        </authorList>
    </citation>
    <scope>IDENTIFICATION</scope>
</reference>
<feature type="coiled-coil region" evidence="1">
    <location>
        <begin position="452"/>
        <end position="539"/>
    </location>
</feature>
<dbReference type="SUPFAM" id="SSF50729">
    <property type="entry name" value="PH domain-like"/>
    <property type="match status" value="1"/>
</dbReference>
<dbReference type="GO" id="GO:0015629">
    <property type="term" value="C:actin cytoskeleton"/>
    <property type="evidence" value="ECO:0007669"/>
    <property type="project" value="TreeGrafter"/>
</dbReference>
<dbReference type="InterPro" id="IPR011993">
    <property type="entry name" value="PH-like_dom_sf"/>
</dbReference>
<gene>
    <name evidence="4" type="primary">LOC115253292</name>
</gene>
<evidence type="ECO:0000313" key="5">
    <source>
        <dbReference type="Proteomes" id="UP000005226"/>
    </source>
</evidence>
<dbReference type="Proteomes" id="UP000005226">
    <property type="component" value="Chromosome 17"/>
</dbReference>
<reference evidence="4 5" key="1">
    <citation type="journal article" date="2011" name="Genome Biol. Evol.">
        <title>Integration of the genetic map and genome assembly of fugu facilitates insights into distinct features of genome evolution in teleosts and mammals.</title>
        <authorList>
            <person name="Kai W."/>
            <person name="Kikuchi K."/>
            <person name="Tohari S."/>
            <person name="Chew A.K."/>
            <person name="Tay A."/>
            <person name="Fujiwara A."/>
            <person name="Hosoya S."/>
            <person name="Suetake H."/>
            <person name="Naruse K."/>
            <person name="Brenner S."/>
            <person name="Suzuki Y."/>
            <person name="Venkatesh B."/>
        </authorList>
    </citation>
    <scope>NUCLEOTIDE SEQUENCE [LARGE SCALE GENOMIC DNA]</scope>
</reference>
<keyword evidence="1" id="KW-0175">Coiled coil</keyword>
<dbReference type="PANTHER" id="PTHR17271:SF14">
    <property type="entry name" value="TRIO AND F-ACTIN-BINDING PROTEIN-LIKE ISOFORM X1"/>
    <property type="match status" value="1"/>
</dbReference>
<dbReference type="GO" id="GO:0051015">
    <property type="term" value="F:actin filament binding"/>
    <property type="evidence" value="ECO:0007669"/>
    <property type="project" value="TreeGrafter"/>
</dbReference>
<dbReference type="OMA" id="DSMELKR"/>
<accession>A0A674PLY4</accession>
<dbReference type="InParanoid" id="A0A674PLY4"/>
<sequence>MSRLDEHGKWRKHWFVLCDTWLRFYRDSDAEELDDLDGEIDLASCVNVSECDVEKNYGVQIQTKRTVFTLSAMTSRIQRNWVKLLKQAIQNNVHQSESSNEKEIPLYGRVSPCQPPARFTCQDSGCEPATCTATNPHQAEPLGTAVGGSEGRVCPTSHREEGEGWDREQAKRLEERNRWFEKGVPISEMGSRWDSMELKSGSVPVPVIDPVDSEVSMKWTELERLSFRDMSAQSLIGAQVYRPSTLQQSPSHVGSQTSLSSQEVRVSEPDKSTMQGDVFPKHGTQAVQTSTAETSEMEHISQDLPLRNIMKSVKSESTAMVTMMDSPCGPGAPCRAKLEAMEIAHRRALQELQEEHERELRELEEEKDRLMQVEIQSAEQAMEALRAAHKEELGRARRLGGGTDQVDASHGGLVPHADTVHGELGVLSEQSAQKCLQLSSSQQNSQSRETMAGCKQRELEQLRRENQELKANLAEEITRMRYFLTGQRSDEPSFCSDSSQLETLLRAKDNEVQCLKKEISRLQREVQALTKERETASKQQHVSS</sequence>
<dbReference type="SMART" id="SM00233">
    <property type="entry name" value="PH"/>
    <property type="match status" value="1"/>
</dbReference>
<evidence type="ECO:0000256" key="2">
    <source>
        <dbReference type="SAM" id="MobiDB-lite"/>
    </source>
</evidence>
<dbReference type="PANTHER" id="PTHR17271">
    <property type="entry name" value="PLECKSTRIN HOMOLOGY PH DOMAIN-CONTAINING PROTEIN"/>
    <property type="match status" value="1"/>
</dbReference>
<evidence type="ECO:0000256" key="1">
    <source>
        <dbReference type="SAM" id="Coils"/>
    </source>
</evidence>
<keyword evidence="5" id="KW-1185">Reference proteome</keyword>
<dbReference type="InterPro" id="IPR052223">
    <property type="entry name" value="Actin_Cytoskeleton_Reg"/>
</dbReference>
<proteinExistence type="predicted"/>
<feature type="region of interest" description="Disordered" evidence="2">
    <location>
        <begin position="142"/>
        <end position="166"/>
    </location>
</feature>
<name>A0A674PLY4_TAKRU</name>
<dbReference type="PROSITE" id="PS50003">
    <property type="entry name" value="PH_DOMAIN"/>
    <property type="match status" value="1"/>
</dbReference>
<dbReference type="InterPro" id="IPR001849">
    <property type="entry name" value="PH_domain"/>
</dbReference>
<dbReference type="Pfam" id="PF00169">
    <property type="entry name" value="PH"/>
    <property type="match status" value="1"/>
</dbReference>
<dbReference type="Gene3D" id="2.30.29.30">
    <property type="entry name" value="Pleckstrin-homology domain (PH domain)/Phosphotyrosine-binding domain (PTB)"/>
    <property type="match status" value="1"/>
</dbReference>
<evidence type="ECO:0000313" key="4">
    <source>
        <dbReference type="Ensembl" id="ENSTRUP00000086797.1"/>
    </source>
</evidence>
<protein>
    <recommendedName>
        <fullName evidence="3">PH domain-containing protein</fullName>
    </recommendedName>
</protein>
<feature type="domain" description="PH" evidence="3">
    <location>
        <begin position="1"/>
        <end position="90"/>
    </location>
</feature>
<dbReference type="GO" id="GO:1900026">
    <property type="term" value="P:positive regulation of substrate adhesion-dependent cell spreading"/>
    <property type="evidence" value="ECO:0007669"/>
    <property type="project" value="TreeGrafter"/>
</dbReference>
<feature type="coiled-coil region" evidence="1">
    <location>
        <begin position="335"/>
        <end position="395"/>
    </location>
</feature>
<evidence type="ECO:0000259" key="3">
    <source>
        <dbReference type="PROSITE" id="PS50003"/>
    </source>
</evidence>
<feature type="compositionally biased region" description="Basic and acidic residues" evidence="2">
    <location>
        <begin position="157"/>
        <end position="166"/>
    </location>
</feature>
<organism evidence="4 5">
    <name type="scientific">Takifugu rubripes</name>
    <name type="common">Japanese pufferfish</name>
    <name type="synonym">Fugu rubripes</name>
    <dbReference type="NCBI Taxonomy" id="31033"/>
    <lineage>
        <taxon>Eukaryota</taxon>
        <taxon>Metazoa</taxon>
        <taxon>Chordata</taxon>
        <taxon>Craniata</taxon>
        <taxon>Vertebrata</taxon>
        <taxon>Euteleostomi</taxon>
        <taxon>Actinopterygii</taxon>
        <taxon>Neopterygii</taxon>
        <taxon>Teleostei</taxon>
        <taxon>Neoteleostei</taxon>
        <taxon>Acanthomorphata</taxon>
        <taxon>Eupercaria</taxon>
        <taxon>Tetraodontiformes</taxon>
        <taxon>Tetradontoidea</taxon>
        <taxon>Tetraodontidae</taxon>
        <taxon>Takifugu</taxon>
    </lineage>
</organism>
<dbReference type="Ensembl" id="ENSTRUT00000061811.1">
    <property type="protein sequence ID" value="ENSTRUP00000086797.1"/>
    <property type="gene ID" value="ENSTRUG00000030066.1"/>
</dbReference>